<dbReference type="GO" id="GO:0004620">
    <property type="term" value="F:phospholipase activity"/>
    <property type="evidence" value="ECO:0007669"/>
    <property type="project" value="TreeGrafter"/>
</dbReference>
<evidence type="ECO:0000313" key="2">
    <source>
        <dbReference type="EMBL" id="KXZ45305.1"/>
    </source>
</evidence>
<dbReference type="Proteomes" id="UP000075714">
    <property type="component" value="Unassembled WGS sequence"/>
</dbReference>
<dbReference type="GO" id="GO:0016020">
    <property type="term" value="C:membrane"/>
    <property type="evidence" value="ECO:0007669"/>
    <property type="project" value="TreeGrafter"/>
</dbReference>
<proteinExistence type="predicted"/>
<dbReference type="SUPFAM" id="SSF48403">
    <property type="entry name" value="Ankyrin repeat"/>
    <property type="match status" value="1"/>
</dbReference>
<comment type="caution">
    <text evidence="2">The sequence shown here is derived from an EMBL/GenBank/DDBJ whole genome shotgun (WGS) entry which is preliminary data.</text>
</comment>
<dbReference type="GO" id="GO:0046513">
    <property type="term" value="P:ceramide biosynthetic process"/>
    <property type="evidence" value="ECO:0007669"/>
    <property type="project" value="TreeGrafter"/>
</dbReference>
<sequence length="385" mass="41387">MAAPIGNPDATTSARIWIPSIIDRIAHILHRNEVACSLRVVDTSTAAMLRTPEFTTVRLSEPVPHHSFAWRWGRPGMMRDWTRAQREKLLCLTAASGATANLALAARVAGCRPTPEVGYAAGKAGHLGSCALLAELGCEMVHAIEGAAAGGHLSLCEELTGWAAAEKGHLHVLQALHAAGRSVGARGAAYDAARNGHLHVLAWLVETPGLGVVLDEELFRAAAAWGSVELLAWLRERGCRWGGRAFSAAAESGCKAALEWLAERGCPMDYSAFALAVRVDDIAMLECLQRLGCPWGPTGFVFDVCFQAGHTNQVRMLSWLLAAGCPIDWPKAVKKAEADMTWAADWAAKEPASRHNADLLEATALRGEPRQEKKQASWADDGSRR</sequence>
<dbReference type="OrthoDB" id="549039at2759"/>
<reference evidence="3" key="1">
    <citation type="journal article" date="2016" name="Nat. Commun.">
        <title>The Gonium pectorale genome demonstrates co-option of cell cycle regulation during the evolution of multicellularity.</title>
        <authorList>
            <person name="Hanschen E.R."/>
            <person name="Marriage T.N."/>
            <person name="Ferris P.J."/>
            <person name="Hamaji T."/>
            <person name="Toyoda A."/>
            <person name="Fujiyama A."/>
            <person name="Neme R."/>
            <person name="Noguchi H."/>
            <person name="Minakuchi Y."/>
            <person name="Suzuki M."/>
            <person name="Kawai-Toyooka H."/>
            <person name="Smith D.R."/>
            <person name="Sparks H."/>
            <person name="Anderson J."/>
            <person name="Bakaric R."/>
            <person name="Luria V."/>
            <person name="Karger A."/>
            <person name="Kirschner M.W."/>
            <person name="Durand P.M."/>
            <person name="Michod R.E."/>
            <person name="Nozaki H."/>
            <person name="Olson B.J."/>
        </authorList>
    </citation>
    <scope>NUCLEOTIDE SEQUENCE [LARGE SCALE GENOMIC DNA]</scope>
    <source>
        <strain evidence="3">NIES-2863</strain>
    </source>
</reference>
<evidence type="ECO:0008006" key="4">
    <source>
        <dbReference type="Google" id="ProtNLM"/>
    </source>
</evidence>
<dbReference type="Gene3D" id="1.25.40.20">
    <property type="entry name" value="Ankyrin repeat-containing domain"/>
    <property type="match status" value="1"/>
</dbReference>
<organism evidence="2 3">
    <name type="scientific">Gonium pectorale</name>
    <name type="common">Green alga</name>
    <dbReference type="NCBI Taxonomy" id="33097"/>
    <lineage>
        <taxon>Eukaryota</taxon>
        <taxon>Viridiplantae</taxon>
        <taxon>Chlorophyta</taxon>
        <taxon>core chlorophytes</taxon>
        <taxon>Chlorophyceae</taxon>
        <taxon>CS clade</taxon>
        <taxon>Chlamydomonadales</taxon>
        <taxon>Volvocaceae</taxon>
        <taxon>Gonium</taxon>
    </lineage>
</organism>
<feature type="region of interest" description="Disordered" evidence="1">
    <location>
        <begin position="362"/>
        <end position="385"/>
    </location>
</feature>
<feature type="compositionally biased region" description="Basic and acidic residues" evidence="1">
    <location>
        <begin position="367"/>
        <end position="385"/>
    </location>
</feature>
<gene>
    <name evidence="2" type="ORF">GPECTOR_56g401</name>
</gene>
<dbReference type="AlphaFoldDB" id="A0A150G6Z2"/>
<dbReference type="PANTHER" id="PTHR12393">
    <property type="entry name" value="SPHINGOMYELIN PHOSPHODIESTERASE RELATED"/>
    <property type="match status" value="1"/>
</dbReference>
<dbReference type="InterPro" id="IPR036770">
    <property type="entry name" value="Ankyrin_rpt-contain_sf"/>
</dbReference>
<dbReference type="GO" id="GO:0005783">
    <property type="term" value="C:endoplasmic reticulum"/>
    <property type="evidence" value="ECO:0007669"/>
    <property type="project" value="TreeGrafter"/>
</dbReference>
<accession>A0A150G6Z2</accession>
<dbReference type="GO" id="GO:0030149">
    <property type="term" value="P:sphingolipid catabolic process"/>
    <property type="evidence" value="ECO:0007669"/>
    <property type="project" value="TreeGrafter"/>
</dbReference>
<name>A0A150G6Z2_GONPE</name>
<evidence type="ECO:0000313" key="3">
    <source>
        <dbReference type="Proteomes" id="UP000075714"/>
    </source>
</evidence>
<dbReference type="EMBL" id="LSYV01000057">
    <property type="protein sequence ID" value="KXZ45305.1"/>
    <property type="molecule type" value="Genomic_DNA"/>
</dbReference>
<keyword evidence="3" id="KW-1185">Reference proteome</keyword>
<evidence type="ECO:0000256" key="1">
    <source>
        <dbReference type="SAM" id="MobiDB-lite"/>
    </source>
</evidence>
<dbReference type="GO" id="GO:0071944">
    <property type="term" value="C:cell periphery"/>
    <property type="evidence" value="ECO:0007669"/>
    <property type="project" value="TreeGrafter"/>
</dbReference>
<protein>
    <recommendedName>
        <fullName evidence="4">Ankyrin repeat domain-containing protein</fullName>
    </recommendedName>
</protein>
<dbReference type="PANTHER" id="PTHR12393:SF6">
    <property type="entry name" value="SPHINGOMYELIN PHOSPHODIESTERASE 2"/>
    <property type="match status" value="1"/>
</dbReference>